<organism evidence="2 3">
    <name type="scientific">Serpentinimonas raichei</name>
    <dbReference type="NCBI Taxonomy" id="1458425"/>
    <lineage>
        <taxon>Bacteria</taxon>
        <taxon>Pseudomonadati</taxon>
        <taxon>Pseudomonadota</taxon>
        <taxon>Betaproteobacteria</taxon>
        <taxon>Burkholderiales</taxon>
        <taxon>Comamonadaceae</taxon>
        <taxon>Serpentinimonas</taxon>
    </lineage>
</organism>
<dbReference type="KEGG" id="cbaa:SRAA_0138"/>
<dbReference type="EMBL" id="AP014568">
    <property type="protein sequence ID" value="BAO79992.1"/>
    <property type="molecule type" value="Genomic_DNA"/>
</dbReference>
<dbReference type="Pfam" id="PF00583">
    <property type="entry name" value="Acetyltransf_1"/>
    <property type="match status" value="1"/>
</dbReference>
<accession>A0A060NGF4</accession>
<name>A0A060NGF4_9BURK</name>
<dbReference type="PROSITE" id="PS51186">
    <property type="entry name" value="GNAT"/>
    <property type="match status" value="1"/>
</dbReference>
<dbReference type="GO" id="GO:0016747">
    <property type="term" value="F:acyltransferase activity, transferring groups other than amino-acyl groups"/>
    <property type="evidence" value="ECO:0007669"/>
    <property type="project" value="InterPro"/>
</dbReference>
<evidence type="ECO:0000313" key="2">
    <source>
        <dbReference type="EMBL" id="BAO79992.1"/>
    </source>
</evidence>
<evidence type="ECO:0000313" key="3">
    <source>
        <dbReference type="Proteomes" id="UP000067461"/>
    </source>
</evidence>
<feature type="domain" description="N-acetyltransferase" evidence="1">
    <location>
        <begin position="68"/>
        <end position="210"/>
    </location>
</feature>
<dbReference type="Gene3D" id="3.40.630.30">
    <property type="match status" value="1"/>
</dbReference>
<proteinExistence type="predicted"/>
<dbReference type="Proteomes" id="UP000067461">
    <property type="component" value="Chromosome"/>
</dbReference>
<protein>
    <submittedName>
        <fullName evidence="2">Acetyltransferase</fullName>
    </submittedName>
</protein>
<dbReference type="SUPFAM" id="SSF55729">
    <property type="entry name" value="Acyl-CoA N-acyltransferases (Nat)"/>
    <property type="match status" value="1"/>
</dbReference>
<dbReference type="RefSeq" id="WP_197538511.1">
    <property type="nucleotide sequence ID" value="NZ_AP014568.1"/>
</dbReference>
<gene>
    <name evidence="2" type="ORF">SRAA_0138</name>
</gene>
<dbReference type="HOGENOM" id="CLU_1249394_0_0_4"/>
<reference evidence="2 3" key="1">
    <citation type="journal article" date="2014" name="Nat. Commun.">
        <title>Physiological and genomic features of highly alkaliphilic hydrogen-utilizing Betaproteobacteria from a continental serpentinizing site.</title>
        <authorList>
            <person name="Suzuki S."/>
            <person name="Kuenen J.G."/>
            <person name="Schipper K."/>
            <person name="van der Velde S."/>
            <person name="Ishii S."/>
            <person name="Wu A."/>
            <person name="Sorokin D.Y."/>
            <person name="Tenney A."/>
            <person name="Meng X.Y."/>
            <person name="Morrill P.L."/>
            <person name="Kamagata Y."/>
            <person name="Muyzer G."/>
            <person name="Nealson K.H."/>
        </authorList>
    </citation>
    <scope>NUCLEOTIDE SEQUENCE [LARGE SCALE GENOMIC DNA]</scope>
    <source>
        <strain evidence="2 3">A1</strain>
    </source>
</reference>
<sequence>MILGCPTFELCDADPATLQRACQQPGHYTVRVEPLACTQALHSHGFYYCDTLIEPYCRPDWLLEHPHPEVGLLPQPPLSELLAIAHGAFVHGRFHRDPAINRAHAEARYAQWLEQLHTSGKVWGLTWRQDLLAFIAVEGNQLVLHATASHARGQGKAKYLWSPLCRLLFKRGHTEVRSSISASNLAVLNLYASLGFKFRHAKDIYHRLSP</sequence>
<dbReference type="STRING" id="1458425.SRAA_0138"/>
<dbReference type="InterPro" id="IPR000182">
    <property type="entry name" value="GNAT_dom"/>
</dbReference>
<dbReference type="InterPro" id="IPR016181">
    <property type="entry name" value="Acyl_CoA_acyltransferase"/>
</dbReference>
<evidence type="ECO:0000259" key="1">
    <source>
        <dbReference type="PROSITE" id="PS51186"/>
    </source>
</evidence>
<dbReference type="AlphaFoldDB" id="A0A060NGF4"/>
<keyword evidence="2" id="KW-0808">Transferase</keyword>
<keyword evidence="3" id="KW-1185">Reference proteome</keyword>